<keyword evidence="6" id="KW-0560">Oxidoreductase</keyword>
<feature type="non-terminal residue" evidence="8">
    <location>
        <position position="268"/>
    </location>
</feature>
<evidence type="ECO:0000256" key="5">
    <source>
        <dbReference type="ARBA" id="ARBA00022827"/>
    </source>
</evidence>
<dbReference type="EMBL" id="RQTK01001160">
    <property type="protein sequence ID" value="RUS71778.1"/>
    <property type="molecule type" value="Genomic_DNA"/>
</dbReference>
<accession>A0A3S1ATM0</accession>
<dbReference type="GO" id="GO:0003884">
    <property type="term" value="F:D-amino-acid oxidase activity"/>
    <property type="evidence" value="ECO:0007669"/>
    <property type="project" value="InterPro"/>
</dbReference>
<evidence type="ECO:0000256" key="1">
    <source>
        <dbReference type="ARBA" id="ARBA00001974"/>
    </source>
</evidence>
<keyword evidence="5" id="KW-0274">FAD</keyword>
<dbReference type="InterPro" id="IPR006076">
    <property type="entry name" value="FAD-dep_OxRdtase"/>
</dbReference>
<dbReference type="Proteomes" id="UP000271974">
    <property type="component" value="Unassembled WGS sequence"/>
</dbReference>
<dbReference type="PANTHER" id="PTHR11530">
    <property type="entry name" value="D-AMINO ACID OXIDASE"/>
    <property type="match status" value="1"/>
</dbReference>
<dbReference type="Gene3D" id="3.40.50.720">
    <property type="entry name" value="NAD(P)-binding Rossmann-like Domain"/>
    <property type="match status" value="2"/>
</dbReference>
<dbReference type="OrthoDB" id="2015447at2759"/>
<dbReference type="GO" id="GO:0071949">
    <property type="term" value="F:FAD binding"/>
    <property type="evidence" value="ECO:0007669"/>
    <property type="project" value="InterPro"/>
</dbReference>
<comment type="cofactor">
    <cofactor evidence="1">
        <name>FAD</name>
        <dbReference type="ChEBI" id="CHEBI:57692"/>
    </cofactor>
</comment>
<evidence type="ECO:0000256" key="3">
    <source>
        <dbReference type="ARBA" id="ARBA00006730"/>
    </source>
</evidence>
<evidence type="ECO:0000259" key="7">
    <source>
        <dbReference type="Pfam" id="PF01266"/>
    </source>
</evidence>
<dbReference type="SUPFAM" id="SSF51971">
    <property type="entry name" value="Nucleotide-binding domain"/>
    <property type="match status" value="1"/>
</dbReference>
<comment type="similarity">
    <text evidence="3">Belongs to the DAMOX/DASOX family.</text>
</comment>
<sequence>MQLGVGVVGAGIVGLSTAINIQRLIKHSQVTVVADSFGADNLKEDGTVLFLPVPSRVRGLDPVTVSEWLVDSYKHHNKMADSPEGSESGQTFMSGVCFYTDTSGQQNIPLQSLVRNFHILTEEEKTTLNYTWDHVCFFDTVAVDQVKYLRWLMKEFRENGGKLVYRTVNALQELYGMFDVVVNCTGRRTREVLVDPYFTLCVSRTVQVERHLHKKFILDDHFSMIPHVNTHRWDLTWSREPKATDIILDDTNGKFLLHLAKAKRPELE</sequence>
<proteinExistence type="inferred from homology"/>
<evidence type="ECO:0000256" key="4">
    <source>
        <dbReference type="ARBA" id="ARBA00022630"/>
    </source>
</evidence>
<evidence type="ECO:0000313" key="9">
    <source>
        <dbReference type="Proteomes" id="UP000271974"/>
    </source>
</evidence>
<feature type="domain" description="FAD dependent oxidoreductase" evidence="7">
    <location>
        <begin position="5"/>
        <end position="192"/>
    </location>
</feature>
<dbReference type="GO" id="GO:0019478">
    <property type="term" value="P:D-amino acid catabolic process"/>
    <property type="evidence" value="ECO:0007669"/>
    <property type="project" value="TreeGrafter"/>
</dbReference>
<dbReference type="AlphaFoldDB" id="A0A3S1ATM0"/>
<evidence type="ECO:0000256" key="6">
    <source>
        <dbReference type="ARBA" id="ARBA00023002"/>
    </source>
</evidence>
<evidence type="ECO:0000256" key="2">
    <source>
        <dbReference type="ARBA" id="ARBA00004253"/>
    </source>
</evidence>
<dbReference type="STRING" id="188477.A0A3S1ATM0"/>
<name>A0A3S1ATM0_ELYCH</name>
<dbReference type="PANTHER" id="PTHR11530:SF11">
    <property type="entry name" value="D-ASPARTATE OXIDASE"/>
    <property type="match status" value="1"/>
</dbReference>
<dbReference type="Pfam" id="PF01266">
    <property type="entry name" value="DAO"/>
    <property type="match status" value="1"/>
</dbReference>
<keyword evidence="4" id="KW-0285">Flavoprotein</keyword>
<keyword evidence="9" id="KW-1185">Reference proteome</keyword>
<dbReference type="GO" id="GO:0005782">
    <property type="term" value="C:peroxisomal matrix"/>
    <property type="evidence" value="ECO:0007669"/>
    <property type="project" value="UniProtKB-SubCell"/>
</dbReference>
<evidence type="ECO:0000313" key="8">
    <source>
        <dbReference type="EMBL" id="RUS71778.1"/>
    </source>
</evidence>
<comment type="caution">
    <text evidence="8">The sequence shown here is derived from an EMBL/GenBank/DDBJ whole genome shotgun (WGS) entry which is preliminary data.</text>
</comment>
<gene>
    <name evidence="8" type="ORF">EGW08_020461</name>
</gene>
<protein>
    <recommendedName>
        <fullName evidence="7">FAD dependent oxidoreductase domain-containing protein</fullName>
    </recommendedName>
</protein>
<organism evidence="8 9">
    <name type="scientific">Elysia chlorotica</name>
    <name type="common">Eastern emerald elysia</name>
    <name type="synonym">Sea slug</name>
    <dbReference type="NCBI Taxonomy" id="188477"/>
    <lineage>
        <taxon>Eukaryota</taxon>
        <taxon>Metazoa</taxon>
        <taxon>Spiralia</taxon>
        <taxon>Lophotrochozoa</taxon>
        <taxon>Mollusca</taxon>
        <taxon>Gastropoda</taxon>
        <taxon>Heterobranchia</taxon>
        <taxon>Euthyneura</taxon>
        <taxon>Panpulmonata</taxon>
        <taxon>Sacoglossa</taxon>
        <taxon>Placobranchoidea</taxon>
        <taxon>Plakobranchidae</taxon>
        <taxon>Elysia</taxon>
    </lineage>
</organism>
<reference evidence="8 9" key="1">
    <citation type="submission" date="2019-01" db="EMBL/GenBank/DDBJ databases">
        <title>A draft genome assembly of the solar-powered sea slug Elysia chlorotica.</title>
        <authorList>
            <person name="Cai H."/>
            <person name="Li Q."/>
            <person name="Fang X."/>
            <person name="Li J."/>
            <person name="Curtis N.E."/>
            <person name="Altenburger A."/>
            <person name="Shibata T."/>
            <person name="Feng M."/>
            <person name="Maeda T."/>
            <person name="Schwartz J.A."/>
            <person name="Shigenobu S."/>
            <person name="Lundholm N."/>
            <person name="Nishiyama T."/>
            <person name="Yang H."/>
            <person name="Hasebe M."/>
            <person name="Li S."/>
            <person name="Pierce S.K."/>
            <person name="Wang J."/>
        </authorList>
    </citation>
    <scope>NUCLEOTIDE SEQUENCE [LARGE SCALE GENOMIC DNA]</scope>
    <source>
        <strain evidence="8">EC2010</strain>
        <tissue evidence="8">Whole organism of an adult</tissue>
    </source>
</reference>
<dbReference type="InterPro" id="IPR023209">
    <property type="entry name" value="DAO"/>
</dbReference>
<comment type="subcellular location">
    <subcellularLocation>
        <location evidence="2">Peroxisome matrix</location>
    </subcellularLocation>
</comment>